<protein>
    <submittedName>
        <fullName evidence="2">DUF2809 domain-containing protein</fullName>
    </submittedName>
</protein>
<keyword evidence="1" id="KW-0812">Transmembrane</keyword>
<comment type="caution">
    <text evidence="2">The sequence shown here is derived from an EMBL/GenBank/DDBJ whole genome shotgun (WGS) entry which is preliminary data.</text>
</comment>
<accession>A0A3E3DVT1</accession>
<evidence type="ECO:0000256" key="1">
    <source>
        <dbReference type="SAM" id="Phobius"/>
    </source>
</evidence>
<keyword evidence="1" id="KW-1133">Transmembrane helix</keyword>
<dbReference type="Pfam" id="PF10990">
    <property type="entry name" value="DUF2809"/>
    <property type="match status" value="1"/>
</dbReference>
<evidence type="ECO:0000313" key="2">
    <source>
        <dbReference type="EMBL" id="RGD73404.1"/>
    </source>
</evidence>
<evidence type="ECO:0000313" key="3">
    <source>
        <dbReference type="Proteomes" id="UP000261212"/>
    </source>
</evidence>
<reference evidence="2 3" key="1">
    <citation type="submission" date="2018-08" db="EMBL/GenBank/DDBJ databases">
        <title>A genome reference for cultivated species of the human gut microbiota.</title>
        <authorList>
            <person name="Zou Y."/>
            <person name="Xue W."/>
            <person name="Luo G."/>
        </authorList>
    </citation>
    <scope>NUCLEOTIDE SEQUENCE [LARGE SCALE GENOMIC DNA]</scope>
    <source>
        <strain evidence="2 3">AM25-6</strain>
    </source>
</reference>
<dbReference type="AlphaFoldDB" id="A0A3E3DVT1"/>
<proteinExistence type="predicted"/>
<keyword evidence="1" id="KW-0472">Membrane</keyword>
<feature type="transmembrane region" description="Helical" evidence="1">
    <location>
        <begin position="62"/>
        <end position="80"/>
    </location>
</feature>
<dbReference type="EMBL" id="QUSM01000006">
    <property type="protein sequence ID" value="RGD73404.1"/>
    <property type="molecule type" value="Genomic_DNA"/>
</dbReference>
<sequence>MNIMNKRIKYLISAIIIIVTEVFIEFYVHDNFIRPYAGDILVVFVLYFSYKTLFPKKNKNLPIYIFIFSVIVEILQGINIMDILGLGDITFFRILLGTNFDIKDILCYLVGCVILYYIENKNIK</sequence>
<name>A0A3E3DVT1_9FIRM</name>
<organism evidence="2 3">
    <name type="scientific">Anaerofustis stercorihominis</name>
    <dbReference type="NCBI Taxonomy" id="214853"/>
    <lineage>
        <taxon>Bacteria</taxon>
        <taxon>Bacillati</taxon>
        <taxon>Bacillota</taxon>
        <taxon>Clostridia</taxon>
        <taxon>Eubacteriales</taxon>
        <taxon>Eubacteriaceae</taxon>
        <taxon>Anaerofustis</taxon>
    </lineage>
</organism>
<feature type="transmembrane region" description="Helical" evidence="1">
    <location>
        <begin position="100"/>
        <end position="118"/>
    </location>
</feature>
<feature type="transmembrane region" description="Helical" evidence="1">
    <location>
        <begin position="7"/>
        <end position="27"/>
    </location>
</feature>
<dbReference type="InterPro" id="IPR021257">
    <property type="entry name" value="DUF2809"/>
</dbReference>
<gene>
    <name evidence="2" type="ORF">DW687_10260</name>
</gene>
<feature type="transmembrane region" description="Helical" evidence="1">
    <location>
        <begin position="33"/>
        <end position="50"/>
    </location>
</feature>
<dbReference type="Proteomes" id="UP000261212">
    <property type="component" value="Unassembled WGS sequence"/>
</dbReference>